<sequence length="33" mass="3721">MDCGELRSARAETMGKVSSLRVDWGRGRGKVRR</sequence>
<name>A0A0A9FGB4_ARUDO</name>
<proteinExistence type="predicted"/>
<reference evidence="1" key="2">
    <citation type="journal article" date="2015" name="Data Brief">
        <title>Shoot transcriptome of the giant reed, Arundo donax.</title>
        <authorList>
            <person name="Barrero R.A."/>
            <person name="Guerrero F.D."/>
            <person name="Moolhuijzen P."/>
            <person name="Goolsby J.A."/>
            <person name="Tidwell J."/>
            <person name="Bellgard S.E."/>
            <person name="Bellgard M.I."/>
        </authorList>
    </citation>
    <scope>NUCLEOTIDE SEQUENCE</scope>
    <source>
        <tissue evidence="1">Shoot tissue taken approximately 20 cm above the soil surface</tissue>
    </source>
</reference>
<accession>A0A0A9FGB4</accession>
<protein>
    <submittedName>
        <fullName evidence="1">Uncharacterized protein</fullName>
    </submittedName>
</protein>
<reference evidence="1" key="1">
    <citation type="submission" date="2014-09" db="EMBL/GenBank/DDBJ databases">
        <authorList>
            <person name="Magalhaes I.L.F."/>
            <person name="Oliveira U."/>
            <person name="Santos F.R."/>
            <person name="Vidigal T.H.D.A."/>
            <person name="Brescovit A.D."/>
            <person name="Santos A.J."/>
        </authorList>
    </citation>
    <scope>NUCLEOTIDE SEQUENCE</scope>
    <source>
        <tissue evidence="1">Shoot tissue taken approximately 20 cm above the soil surface</tissue>
    </source>
</reference>
<organism evidence="1">
    <name type="scientific">Arundo donax</name>
    <name type="common">Giant reed</name>
    <name type="synonym">Donax arundinaceus</name>
    <dbReference type="NCBI Taxonomy" id="35708"/>
    <lineage>
        <taxon>Eukaryota</taxon>
        <taxon>Viridiplantae</taxon>
        <taxon>Streptophyta</taxon>
        <taxon>Embryophyta</taxon>
        <taxon>Tracheophyta</taxon>
        <taxon>Spermatophyta</taxon>
        <taxon>Magnoliopsida</taxon>
        <taxon>Liliopsida</taxon>
        <taxon>Poales</taxon>
        <taxon>Poaceae</taxon>
        <taxon>PACMAD clade</taxon>
        <taxon>Arundinoideae</taxon>
        <taxon>Arundineae</taxon>
        <taxon>Arundo</taxon>
    </lineage>
</organism>
<evidence type="ECO:0000313" key="1">
    <source>
        <dbReference type="EMBL" id="JAE09126.1"/>
    </source>
</evidence>
<dbReference type="EMBL" id="GBRH01188770">
    <property type="protein sequence ID" value="JAE09126.1"/>
    <property type="molecule type" value="Transcribed_RNA"/>
</dbReference>
<dbReference type="AlphaFoldDB" id="A0A0A9FGB4"/>